<dbReference type="PROSITE" id="PS50181">
    <property type="entry name" value="FBOX"/>
    <property type="match status" value="1"/>
</dbReference>
<dbReference type="Pfam" id="PF00646">
    <property type="entry name" value="F-box"/>
    <property type="match status" value="1"/>
</dbReference>
<dbReference type="SUPFAM" id="SSF52047">
    <property type="entry name" value="RNI-like"/>
    <property type="match status" value="1"/>
</dbReference>
<evidence type="ECO:0000259" key="1">
    <source>
        <dbReference type="PROSITE" id="PS50181"/>
    </source>
</evidence>
<dbReference type="PANTHER" id="PTHR32212">
    <property type="entry name" value="CYCLIN-LIKE F-BOX"/>
    <property type="match status" value="1"/>
</dbReference>
<dbReference type="GeneID" id="101502653"/>
<evidence type="ECO:0000313" key="2">
    <source>
        <dbReference type="Proteomes" id="UP000087171"/>
    </source>
</evidence>
<dbReference type="CDD" id="cd22160">
    <property type="entry name" value="F-box_AtFBL13-like"/>
    <property type="match status" value="1"/>
</dbReference>
<sequence length="358" mass="40979">MTTVTTYNHDENEEDRLSGLPEGILLHILSFLTAKKAVQTCILSKRWNNLWKHVPTLEIYYSHFTIFRSFTQFIYQILSLRDPSSALHTLNIKHINLYHLLDAKLLKTVLNYAVSYNVERLQMRFKSDIKYFPPCLFSSHTLKYLELYVSHSSHIIFPNSLNLPELTTLSLRHFYFGCDGGRVEPFSTFNKLKNLKIFLCSVVGGENLFISSATLANLIQIGYPYLGIKFELYTPSLCYFEFEGTPFQKLCGRNNNLSSVKHANINLEARPIHEDTPLALLNWMIELANIESLTVSLTALQALSLVPDFLKVKFRSLCKLKSLKVEADLLHPSIPHGVIKFLIQNSPSAKVEFISDID</sequence>
<dbReference type="AlphaFoldDB" id="A0A1S2Z8J3"/>
<evidence type="ECO:0000313" key="3">
    <source>
        <dbReference type="RefSeq" id="XP_004516971.1"/>
    </source>
</evidence>
<dbReference type="STRING" id="3827.A0A1S2Z8J3"/>
<feature type="domain" description="F-box" evidence="1">
    <location>
        <begin position="14"/>
        <end position="64"/>
    </location>
</feature>
<proteinExistence type="predicted"/>
<dbReference type="OrthoDB" id="1848700at2759"/>
<reference evidence="3" key="1">
    <citation type="submission" date="2025-08" db="UniProtKB">
        <authorList>
            <consortium name="RefSeq"/>
        </authorList>
    </citation>
    <scope>IDENTIFICATION</scope>
    <source>
        <tissue evidence="3">Etiolated seedlings</tissue>
    </source>
</reference>
<dbReference type="eggNOG" id="ENOG502RYTW">
    <property type="taxonomic scope" value="Eukaryota"/>
</dbReference>
<accession>A0A1S2Z8J3</accession>
<dbReference type="SUPFAM" id="SSF81383">
    <property type="entry name" value="F-box domain"/>
    <property type="match status" value="1"/>
</dbReference>
<dbReference type="InterPro" id="IPR001810">
    <property type="entry name" value="F-box_dom"/>
</dbReference>
<dbReference type="PANTHER" id="PTHR32212:SF269">
    <property type="entry name" value="F-BOX_RNI_FBD-LIKE DOMAIN PROTEIN"/>
    <property type="match status" value="1"/>
</dbReference>
<dbReference type="PaxDb" id="3827-XP_004516971.1"/>
<dbReference type="InterPro" id="IPR053781">
    <property type="entry name" value="F-box_AtFBL13-like"/>
</dbReference>
<dbReference type="InterPro" id="IPR036047">
    <property type="entry name" value="F-box-like_dom_sf"/>
</dbReference>
<dbReference type="RefSeq" id="XP_004516971.1">
    <property type="nucleotide sequence ID" value="XM_004516914.3"/>
</dbReference>
<keyword evidence="2" id="KW-1185">Reference proteome</keyword>
<name>A0A1S2Z8J3_CICAR</name>
<protein>
    <submittedName>
        <fullName evidence="3">F-box/FBD/LRR-repeat protein At3g26920-like</fullName>
    </submittedName>
</protein>
<dbReference type="KEGG" id="cam:101502653"/>
<dbReference type="Proteomes" id="UP000087171">
    <property type="component" value="Unplaced"/>
</dbReference>
<gene>
    <name evidence="3" type="primary">LOC101502653</name>
</gene>
<organism evidence="2 3">
    <name type="scientific">Cicer arietinum</name>
    <name type="common">Chickpea</name>
    <name type="synonym">Garbanzo</name>
    <dbReference type="NCBI Taxonomy" id="3827"/>
    <lineage>
        <taxon>Eukaryota</taxon>
        <taxon>Viridiplantae</taxon>
        <taxon>Streptophyta</taxon>
        <taxon>Embryophyta</taxon>
        <taxon>Tracheophyta</taxon>
        <taxon>Spermatophyta</taxon>
        <taxon>Magnoliopsida</taxon>
        <taxon>eudicotyledons</taxon>
        <taxon>Gunneridae</taxon>
        <taxon>Pentapetalae</taxon>
        <taxon>rosids</taxon>
        <taxon>fabids</taxon>
        <taxon>Fabales</taxon>
        <taxon>Fabaceae</taxon>
        <taxon>Papilionoideae</taxon>
        <taxon>50 kb inversion clade</taxon>
        <taxon>NPAAA clade</taxon>
        <taxon>Hologalegina</taxon>
        <taxon>IRL clade</taxon>
        <taxon>Cicereae</taxon>
        <taxon>Cicer</taxon>
    </lineage>
</organism>
<dbReference type="Gene3D" id="1.20.1280.50">
    <property type="match status" value="1"/>
</dbReference>